<evidence type="ECO:0000256" key="2">
    <source>
        <dbReference type="ARBA" id="ARBA00012787"/>
    </source>
</evidence>
<evidence type="ECO:0000256" key="4">
    <source>
        <dbReference type="ARBA" id="ARBA00023235"/>
    </source>
</evidence>
<dbReference type="Proteomes" id="UP000789941">
    <property type="component" value="Unassembled WGS sequence"/>
</dbReference>
<dbReference type="PANTHER" id="PTHR21568">
    <property type="entry name" value="TRNA PSEUDOURIDINE SYNTHASE PUS10"/>
    <property type="match status" value="1"/>
</dbReference>
<dbReference type="InterPro" id="IPR039894">
    <property type="entry name" value="Pus10-like"/>
</dbReference>
<proteinExistence type="inferred from homology"/>
<dbReference type="SUPFAM" id="SSF55120">
    <property type="entry name" value="Pseudouridine synthase"/>
    <property type="match status" value="1"/>
</dbReference>
<dbReference type="InterPro" id="IPR048741">
    <property type="entry name" value="Pus10-like_C"/>
</dbReference>
<evidence type="ECO:0000313" key="6">
    <source>
        <dbReference type="EMBL" id="VVC04242.1"/>
    </source>
</evidence>
<evidence type="ECO:0000259" key="5">
    <source>
        <dbReference type="Pfam" id="PF21238"/>
    </source>
</evidence>
<keyword evidence="4 6" id="KW-0413">Isomerase</keyword>
<sequence length="371" mass="41444">MELCQICNNANGSTFALGKCHICDGKVMETAKMVEKAVQLIPKDAVSFSISTTIPKDWQIREEKIWDIQTKKAESIKNILNRTVVAAVKKTTALRYASDGDCRLVFDYGTGQVSIQKNDLFIFGRYKKISSGLSQSRWKCSQCEGKGCGQCAGKGKYYESVEERIGEPIKTATEAREYVMHASGREDVDATNSAGRAFVVEVKEPNKRRMNLEEITKEIGKTGEVEVVDLKVVDRGFVEIVTESHFDKSYQADVEFGRELTGEDGKKIESLIGKTLLQQTPTRVAHRRANLVRHRKIKTIEITNIRKNYATIIVKAEAGTYIKELISGDNGRTKPSIAELLGTSAVCKKLEVTKIEDEFLDFILKGDKRDG</sequence>
<accession>A0A5E4LW49</accession>
<comment type="similarity">
    <text evidence="1">Belongs to the pseudouridine synthase Pus10 family.</text>
</comment>
<organism evidence="6 7">
    <name type="scientific">Candidatus Bilamarchaeum dharawalense</name>
    <dbReference type="NCBI Taxonomy" id="2885759"/>
    <lineage>
        <taxon>Archaea</taxon>
        <taxon>Candidatus Micrarchaeota</taxon>
        <taxon>Candidatus Micrarchaeia</taxon>
        <taxon>Candidatus Anstonellales</taxon>
        <taxon>Candidatus Bilamarchaeaceae</taxon>
        <taxon>Candidatus Bilamarchaeum</taxon>
    </lineage>
</organism>
<name>A0A5E4LW49_9ARCH</name>
<evidence type="ECO:0000256" key="1">
    <source>
        <dbReference type="ARBA" id="ARBA00009652"/>
    </source>
</evidence>
<dbReference type="InterPro" id="IPR020103">
    <property type="entry name" value="PsdUridine_synth_cat_dom_sf"/>
</dbReference>
<dbReference type="PANTHER" id="PTHR21568:SF0">
    <property type="entry name" value="TRNA PSEUDOURIDINE SYNTHASE PUS10"/>
    <property type="match status" value="1"/>
</dbReference>
<dbReference type="AlphaFoldDB" id="A0A5E4LW49"/>
<dbReference type="EC" id="5.4.99.25" evidence="2"/>
<dbReference type="Pfam" id="PF21238">
    <property type="entry name" value="Pus10_C"/>
    <property type="match status" value="1"/>
</dbReference>
<dbReference type="NCBIfam" id="TIGR01213">
    <property type="entry name" value="pseudo_Pus10arc"/>
    <property type="match status" value="1"/>
</dbReference>
<dbReference type="Gene3D" id="3.30.70.3190">
    <property type="match status" value="1"/>
</dbReference>
<keyword evidence="3" id="KW-0819">tRNA processing</keyword>
<protein>
    <recommendedName>
        <fullName evidence="2">tRNA pseudouridine(55) synthase</fullName>
        <ecNumber evidence="2">5.4.99.25</ecNumber>
    </recommendedName>
</protein>
<evidence type="ECO:0000256" key="3">
    <source>
        <dbReference type="ARBA" id="ARBA00022694"/>
    </source>
</evidence>
<feature type="domain" description="Pus10-like C-terminal" evidence="5">
    <location>
        <begin position="121"/>
        <end position="356"/>
    </location>
</feature>
<reference evidence="6 7" key="1">
    <citation type="submission" date="2019-08" db="EMBL/GenBank/DDBJ databases">
        <authorList>
            <person name="Vazquez-Campos X."/>
        </authorList>
    </citation>
    <scope>NUCLEOTIDE SEQUENCE [LARGE SCALE GENOMIC DNA]</scope>
    <source>
        <strain evidence="6">LFW-283_2</strain>
    </source>
</reference>
<dbReference type="GO" id="GO:0003723">
    <property type="term" value="F:RNA binding"/>
    <property type="evidence" value="ECO:0007669"/>
    <property type="project" value="InterPro"/>
</dbReference>
<gene>
    <name evidence="6" type="ORF">LFW2832_00833</name>
</gene>
<evidence type="ECO:0000313" key="7">
    <source>
        <dbReference type="Proteomes" id="UP000789941"/>
    </source>
</evidence>
<dbReference type="Gene3D" id="3.30.70.2510">
    <property type="match status" value="1"/>
</dbReference>
<dbReference type="EMBL" id="CABMJJ010000009">
    <property type="protein sequence ID" value="VVC04242.1"/>
    <property type="molecule type" value="Genomic_DNA"/>
</dbReference>
<dbReference type="GO" id="GO:0160148">
    <property type="term" value="F:tRNA pseudouridine(55) synthase activity"/>
    <property type="evidence" value="ECO:0007669"/>
    <property type="project" value="UniProtKB-EC"/>
</dbReference>
<dbReference type="GO" id="GO:0031119">
    <property type="term" value="P:tRNA pseudouridine synthesis"/>
    <property type="evidence" value="ECO:0007669"/>
    <property type="project" value="TreeGrafter"/>
</dbReference>
<comment type="caution">
    <text evidence="6">The sequence shown here is derived from an EMBL/GenBank/DDBJ whole genome shotgun (WGS) entry which is preliminary data.</text>
</comment>